<accession>A0A4P8EFV6</accession>
<gene>
    <name evidence="1" type="ORF">EOK75_08055</name>
</gene>
<reference evidence="1 2" key="1">
    <citation type="submission" date="2019-05" db="EMBL/GenBank/DDBJ databases">
        <title>Pseudorhodobacter turbinis sp. nov., isolated from the gut of the Korean turban shell.</title>
        <authorList>
            <person name="Jeong Y.-S."/>
            <person name="Kang W.-R."/>
            <person name="Bae J.-W."/>
        </authorList>
    </citation>
    <scope>NUCLEOTIDE SEQUENCE [LARGE SCALE GENOMIC DNA]</scope>
    <source>
        <strain evidence="1 2">S12M18</strain>
    </source>
</reference>
<organism evidence="1 2">
    <name type="scientific">Pseudorhodobacter turbinis</name>
    <dbReference type="NCBI Taxonomy" id="2500533"/>
    <lineage>
        <taxon>Bacteria</taxon>
        <taxon>Pseudomonadati</taxon>
        <taxon>Pseudomonadota</taxon>
        <taxon>Alphaproteobacteria</taxon>
        <taxon>Rhodobacterales</taxon>
        <taxon>Paracoccaceae</taxon>
        <taxon>Pseudorhodobacter</taxon>
    </lineage>
</organism>
<evidence type="ECO:0008006" key="3">
    <source>
        <dbReference type="Google" id="ProtNLM"/>
    </source>
</evidence>
<protein>
    <recommendedName>
        <fullName evidence="3">Flagellar FliJ protein</fullName>
    </recommendedName>
</protein>
<dbReference type="Proteomes" id="UP000298631">
    <property type="component" value="Chromosome"/>
</dbReference>
<proteinExistence type="predicted"/>
<keyword evidence="2" id="KW-1185">Reference proteome</keyword>
<dbReference type="OrthoDB" id="7644589at2"/>
<dbReference type="KEGG" id="pseb:EOK75_08055"/>
<evidence type="ECO:0000313" key="2">
    <source>
        <dbReference type="Proteomes" id="UP000298631"/>
    </source>
</evidence>
<dbReference type="RefSeq" id="WP_137193459.1">
    <property type="nucleotide sequence ID" value="NZ_CP039964.1"/>
</dbReference>
<name>A0A4P8EFV6_9RHOB</name>
<sequence>MSDLKRLAKLKALSDMIVDQHLGKLQACAAARTVSQQRLEGLRVTEKPEMEPIAQAQTMLRYEQWADARRAEINITLARQTAEWMEARKEAQLAFGRAQVLGRLQHKLNKKS</sequence>
<dbReference type="AlphaFoldDB" id="A0A4P8EFV6"/>
<evidence type="ECO:0000313" key="1">
    <source>
        <dbReference type="EMBL" id="QCO55697.1"/>
    </source>
</evidence>
<dbReference type="EMBL" id="CP039964">
    <property type="protein sequence ID" value="QCO55697.1"/>
    <property type="molecule type" value="Genomic_DNA"/>
</dbReference>